<dbReference type="Gene3D" id="1.20.120.340">
    <property type="entry name" value="Flagellar protein FliS"/>
    <property type="match status" value="1"/>
</dbReference>
<dbReference type="NCBIfam" id="TIGR00208">
    <property type="entry name" value="fliS"/>
    <property type="match status" value="1"/>
</dbReference>
<dbReference type="PANTHER" id="PTHR34773">
    <property type="entry name" value="FLAGELLAR SECRETION CHAPERONE FLIS"/>
    <property type="match status" value="1"/>
</dbReference>
<reference evidence="7" key="1">
    <citation type="journal article" date="2022" name="Environ. Microbiol.">
        <title>Geoalkalibacter halelectricus SAP #1 sp. nov. possessing extracellular electron transfer and mineral#reducing capabilities from a haloalkaline environment.</title>
        <authorList>
            <person name="Yadav S."/>
            <person name="Singh R."/>
            <person name="Sundharam S.S."/>
            <person name="Chaudhary S."/>
            <person name="Krishnamurthi S."/>
            <person name="Patil S.A."/>
        </authorList>
    </citation>
    <scope>NUCLEOTIDE SEQUENCE</scope>
    <source>
        <strain evidence="7">SAP-1</strain>
    </source>
</reference>
<dbReference type="CDD" id="cd16098">
    <property type="entry name" value="FliS"/>
    <property type="match status" value="1"/>
</dbReference>
<organism evidence="7 8">
    <name type="scientific">Geoalkalibacter halelectricus</name>
    <dbReference type="NCBI Taxonomy" id="2847045"/>
    <lineage>
        <taxon>Bacteria</taxon>
        <taxon>Pseudomonadati</taxon>
        <taxon>Thermodesulfobacteriota</taxon>
        <taxon>Desulfuromonadia</taxon>
        <taxon>Desulfuromonadales</taxon>
        <taxon>Geoalkalibacteraceae</taxon>
        <taxon>Geoalkalibacter</taxon>
    </lineage>
</organism>
<evidence type="ECO:0000256" key="1">
    <source>
        <dbReference type="ARBA" id="ARBA00004514"/>
    </source>
</evidence>
<keyword evidence="3 6" id="KW-0963">Cytoplasm</keyword>
<dbReference type="PIRSF" id="PIRSF039090">
    <property type="entry name" value="Flis"/>
    <property type="match status" value="1"/>
</dbReference>
<dbReference type="EMBL" id="CP092109">
    <property type="protein sequence ID" value="UWZ77946.1"/>
    <property type="molecule type" value="Genomic_DNA"/>
</dbReference>
<accession>A0ABY5ZL03</accession>
<comment type="similarity">
    <text evidence="2 6">Belongs to the FliS family.</text>
</comment>
<dbReference type="PANTHER" id="PTHR34773:SF1">
    <property type="entry name" value="FLAGELLAR SECRETION CHAPERONE FLIS"/>
    <property type="match status" value="1"/>
</dbReference>
<keyword evidence="7" id="KW-0966">Cell projection</keyword>
<keyword evidence="8" id="KW-1185">Reference proteome</keyword>
<gene>
    <name evidence="7" type="primary">fliS</name>
    <name evidence="7" type="ORF">L9S41_09545</name>
</gene>
<evidence type="ECO:0000256" key="4">
    <source>
        <dbReference type="ARBA" id="ARBA00022795"/>
    </source>
</evidence>
<name>A0ABY5ZL03_9BACT</name>
<dbReference type="InterPro" id="IPR003713">
    <property type="entry name" value="FliS"/>
</dbReference>
<dbReference type="Proteomes" id="UP001060414">
    <property type="component" value="Chromosome"/>
</dbReference>
<protein>
    <recommendedName>
        <fullName evidence="6">Flagellar secretion chaperone FliS</fullName>
    </recommendedName>
</protein>
<dbReference type="Pfam" id="PF02561">
    <property type="entry name" value="FliS"/>
    <property type="match status" value="1"/>
</dbReference>
<dbReference type="SUPFAM" id="SSF101116">
    <property type="entry name" value="Flagellar export chaperone FliS"/>
    <property type="match status" value="1"/>
</dbReference>
<evidence type="ECO:0000256" key="5">
    <source>
        <dbReference type="ARBA" id="ARBA00023186"/>
    </source>
</evidence>
<keyword evidence="7" id="KW-0282">Flagellum</keyword>
<evidence type="ECO:0000313" key="8">
    <source>
        <dbReference type="Proteomes" id="UP001060414"/>
    </source>
</evidence>
<sequence>MNAYFNQYRNTQVQTASPEQILVMLYDGAIRFLNQACVAMESDERDVKIKNLDKALAIIAELSATLDHEIGGEIAANLAALYDFMMREIPRANVKNDPKVLQPVINILAELREAWVQAAEIVRKERAGQAPEQPQLAATAY</sequence>
<dbReference type="InterPro" id="IPR036584">
    <property type="entry name" value="FliS_sf"/>
</dbReference>
<proteinExistence type="inferred from homology"/>
<keyword evidence="7" id="KW-0969">Cilium</keyword>
<evidence type="ECO:0000313" key="7">
    <source>
        <dbReference type="EMBL" id="UWZ77946.1"/>
    </source>
</evidence>
<evidence type="ECO:0000256" key="2">
    <source>
        <dbReference type="ARBA" id="ARBA00008787"/>
    </source>
</evidence>
<keyword evidence="5" id="KW-0143">Chaperone</keyword>
<keyword evidence="4 6" id="KW-1005">Bacterial flagellum biogenesis</keyword>
<comment type="subcellular location">
    <subcellularLocation>
        <location evidence="1 6">Cytoplasm</location>
        <location evidence="1 6">Cytosol</location>
    </subcellularLocation>
</comment>
<evidence type="ECO:0000256" key="6">
    <source>
        <dbReference type="PIRNR" id="PIRNR039090"/>
    </source>
</evidence>
<evidence type="ECO:0000256" key="3">
    <source>
        <dbReference type="ARBA" id="ARBA00022490"/>
    </source>
</evidence>
<dbReference type="RefSeq" id="WP_260746295.1">
    <property type="nucleotide sequence ID" value="NZ_CP092109.1"/>
</dbReference>